<comment type="caution">
    <text evidence="1">The sequence shown here is derived from an EMBL/GenBank/DDBJ whole genome shotgun (WGS) entry which is preliminary data.</text>
</comment>
<name>A0AAE0S9U9_9BIVA</name>
<evidence type="ECO:0000313" key="1">
    <source>
        <dbReference type="EMBL" id="KAK3587678.1"/>
    </source>
</evidence>
<evidence type="ECO:0000313" key="2">
    <source>
        <dbReference type="Proteomes" id="UP001195483"/>
    </source>
</evidence>
<dbReference type="Proteomes" id="UP001195483">
    <property type="component" value="Unassembled WGS sequence"/>
</dbReference>
<gene>
    <name evidence="1" type="ORF">CHS0354_042462</name>
</gene>
<dbReference type="AlphaFoldDB" id="A0AAE0S9U9"/>
<protein>
    <submittedName>
        <fullName evidence="1">Uncharacterized protein</fullName>
    </submittedName>
</protein>
<organism evidence="1 2">
    <name type="scientific">Potamilus streckersoni</name>
    <dbReference type="NCBI Taxonomy" id="2493646"/>
    <lineage>
        <taxon>Eukaryota</taxon>
        <taxon>Metazoa</taxon>
        <taxon>Spiralia</taxon>
        <taxon>Lophotrochozoa</taxon>
        <taxon>Mollusca</taxon>
        <taxon>Bivalvia</taxon>
        <taxon>Autobranchia</taxon>
        <taxon>Heteroconchia</taxon>
        <taxon>Palaeoheterodonta</taxon>
        <taxon>Unionida</taxon>
        <taxon>Unionoidea</taxon>
        <taxon>Unionidae</taxon>
        <taxon>Ambleminae</taxon>
        <taxon>Lampsilini</taxon>
        <taxon>Potamilus</taxon>
    </lineage>
</organism>
<proteinExistence type="predicted"/>
<reference evidence="1" key="2">
    <citation type="journal article" date="2021" name="Genome Biol. Evol.">
        <title>Developing a high-quality reference genome for a parasitic bivalve with doubly uniparental inheritance (Bivalvia: Unionida).</title>
        <authorList>
            <person name="Smith C.H."/>
        </authorList>
    </citation>
    <scope>NUCLEOTIDE SEQUENCE</scope>
    <source>
        <strain evidence="1">CHS0354</strain>
        <tissue evidence="1">Mantle</tissue>
    </source>
</reference>
<accession>A0AAE0S9U9</accession>
<keyword evidence="2" id="KW-1185">Reference proteome</keyword>
<reference evidence="1" key="3">
    <citation type="submission" date="2023-05" db="EMBL/GenBank/DDBJ databases">
        <authorList>
            <person name="Smith C.H."/>
        </authorList>
    </citation>
    <scope>NUCLEOTIDE SEQUENCE</scope>
    <source>
        <strain evidence="1">CHS0354</strain>
        <tissue evidence="1">Mantle</tissue>
    </source>
</reference>
<reference evidence="1" key="1">
    <citation type="journal article" date="2021" name="Genome Biol. Evol.">
        <title>A High-Quality Reference Genome for a Parasitic Bivalve with Doubly Uniparental Inheritance (Bivalvia: Unionida).</title>
        <authorList>
            <person name="Smith C.H."/>
        </authorList>
    </citation>
    <scope>NUCLEOTIDE SEQUENCE</scope>
    <source>
        <strain evidence="1">CHS0354</strain>
    </source>
</reference>
<sequence length="104" mass="12086">MHLNYIIFSPYTFRNLETNMHPSLLKKHFKLKWVDIVPPLPSTPLGLFGDQSTINIQILFWFHNFGLRISCLPFSGEHRSDDIYGFFTDVNICVNKTWTGPEIG</sequence>
<dbReference type="EMBL" id="JAEAOA010002355">
    <property type="protein sequence ID" value="KAK3587678.1"/>
    <property type="molecule type" value="Genomic_DNA"/>
</dbReference>